<dbReference type="PANTHER" id="PTHR21248:SF22">
    <property type="entry name" value="PHOSPHOLIPASE D"/>
    <property type="match status" value="1"/>
</dbReference>
<dbReference type="CDD" id="cd09160">
    <property type="entry name" value="PLDc_SMU_988_like_2"/>
    <property type="match status" value="1"/>
</dbReference>
<evidence type="ECO:0000256" key="3">
    <source>
        <dbReference type="ARBA" id="ARBA00022516"/>
    </source>
</evidence>
<feature type="domain" description="PLD phosphodiesterase" evidence="14">
    <location>
        <begin position="420"/>
        <end position="447"/>
    </location>
</feature>
<dbReference type="EMBL" id="JACOQK010000001">
    <property type="protein sequence ID" value="MBC5787570.1"/>
    <property type="molecule type" value="Genomic_DNA"/>
</dbReference>
<reference evidence="15 16" key="1">
    <citation type="submission" date="2020-08" db="EMBL/GenBank/DDBJ databases">
        <title>Genome public.</title>
        <authorList>
            <person name="Liu C."/>
            <person name="Sun Q."/>
        </authorList>
    </citation>
    <scope>NUCLEOTIDE SEQUENCE [LARGE SCALE GENOMIC DNA]</scope>
    <source>
        <strain evidence="15 16">NSJ-27</strain>
    </source>
</reference>
<dbReference type="NCBIfam" id="TIGR04265">
    <property type="entry name" value="bac_cardiolipin"/>
    <property type="match status" value="1"/>
</dbReference>
<evidence type="ECO:0000313" key="15">
    <source>
        <dbReference type="EMBL" id="MBC5787570.1"/>
    </source>
</evidence>
<dbReference type="Gene3D" id="3.30.870.10">
    <property type="entry name" value="Endonuclease Chain A"/>
    <property type="match status" value="2"/>
</dbReference>
<keyword evidence="3" id="KW-0444">Lipid biosynthesis</keyword>
<keyword evidence="6" id="KW-0677">Repeat</keyword>
<name>A0ABR7IQZ4_9CLOT</name>
<feature type="transmembrane region" description="Helical" evidence="13">
    <location>
        <begin position="12"/>
        <end position="33"/>
    </location>
</feature>
<dbReference type="PANTHER" id="PTHR21248">
    <property type="entry name" value="CARDIOLIPIN SYNTHASE"/>
    <property type="match status" value="1"/>
</dbReference>
<evidence type="ECO:0000256" key="10">
    <source>
        <dbReference type="ARBA" id="ARBA00023209"/>
    </source>
</evidence>
<proteinExistence type="predicted"/>
<dbReference type="SMART" id="SM00155">
    <property type="entry name" value="PLDc"/>
    <property type="match status" value="2"/>
</dbReference>
<gene>
    <name evidence="15" type="primary">cls</name>
    <name evidence="15" type="ORF">H8Z77_05975</name>
</gene>
<evidence type="ECO:0000313" key="16">
    <source>
        <dbReference type="Proteomes" id="UP000649151"/>
    </source>
</evidence>
<dbReference type="EC" id="2.7.8.-" evidence="12"/>
<accession>A0ABR7IQZ4</accession>
<keyword evidence="4" id="KW-0808">Transferase</keyword>
<dbReference type="InterPro" id="IPR022924">
    <property type="entry name" value="Cardiolipin_synthase"/>
</dbReference>
<evidence type="ECO:0000256" key="9">
    <source>
        <dbReference type="ARBA" id="ARBA00023136"/>
    </source>
</evidence>
<evidence type="ECO:0000256" key="1">
    <source>
        <dbReference type="ARBA" id="ARBA00004651"/>
    </source>
</evidence>
<feature type="transmembrane region" description="Helical" evidence="13">
    <location>
        <begin position="39"/>
        <end position="56"/>
    </location>
</feature>
<protein>
    <recommendedName>
        <fullName evidence="12">Cardiolipin synthase</fullName>
        <ecNumber evidence="12">2.7.8.-</ecNumber>
    </recommendedName>
</protein>
<evidence type="ECO:0000259" key="14">
    <source>
        <dbReference type="PROSITE" id="PS50035"/>
    </source>
</evidence>
<keyword evidence="8" id="KW-0443">Lipid metabolism</keyword>
<keyword evidence="10" id="KW-0594">Phospholipid biosynthesis</keyword>
<evidence type="ECO:0000256" key="11">
    <source>
        <dbReference type="ARBA" id="ARBA00023264"/>
    </source>
</evidence>
<evidence type="ECO:0000256" key="2">
    <source>
        <dbReference type="ARBA" id="ARBA00022475"/>
    </source>
</evidence>
<dbReference type="CDD" id="cd09154">
    <property type="entry name" value="PLDc_SMU_988_like_1"/>
    <property type="match status" value="1"/>
</dbReference>
<keyword evidence="5 13" id="KW-0812">Transmembrane</keyword>
<keyword evidence="16" id="KW-1185">Reference proteome</keyword>
<comment type="caution">
    <text evidence="15">The sequence shown here is derived from an EMBL/GenBank/DDBJ whole genome shotgun (WGS) entry which is preliminary data.</text>
</comment>
<dbReference type="InterPro" id="IPR027379">
    <property type="entry name" value="CLS_N"/>
</dbReference>
<dbReference type="SUPFAM" id="SSF56024">
    <property type="entry name" value="Phospholipase D/nuclease"/>
    <property type="match status" value="2"/>
</dbReference>
<dbReference type="Pfam" id="PF13091">
    <property type="entry name" value="PLDc_2"/>
    <property type="match status" value="2"/>
</dbReference>
<feature type="domain" description="PLD phosphodiesterase" evidence="14">
    <location>
        <begin position="244"/>
        <end position="271"/>
    </location>
</feature>
<keyword evidence="2" id="KW-1003">Cell membrane</keyword>
<dbReference type="InterPro" id="IPR025202">
    <property type="entry name" value="PLD-like_dom"/>
</dbReference>
<feature type="transmembrane region" description="Helical" evidence="13">
    <location>
        <begin position="63"/>
        <end position="86"/>
    </location>
</feature>
<dbReference type="Proteomes" id="UP000649151">
    <property type="component" value="Unassembled WGS sequence"/>
</dbReference>
<keyword evidence="11" id="KW-1208">Phospholipid metabolism</keyword>
<evidence type="ECO:0000256" key="5">
    <source>
        <dbReference type="ARBA" id="ARBA00022692"/>
    </source>
</evidence>
<sequence length="507" mass="59171">MKKVWKFLTSRLFVIIALLLLQVALLAFCLYFVSAKYYYYSLLLTAISICLVLLIINKNENPAYKIVWICLIFLFPVAGGIFYLLFRKENTQKHILKQIQKSKYHIEKKLPENQEIFQEIQQKNPVIAKHVHYTTHVTQEPAWKNTQTEYLSPGEVKFKALLEELEQAEQFIFMEYFIIEPGLMWNSVLDILIEKVRQGVEVRLMYDDMGCINTLPPHYDEYLRSQGIQVAVFNPFRAKLNGFMNNRDHRKIAVIDGNVGFTGGINLADEYINEHERFGYWKDASVMIKGPAVNNLTAMFLQLWQYTTGTTNEFSQYQCTRLYETDGYVQPFDDNPLDEELVGEKTYLNIINSAEKYIYLTTPYLVLDNEMLSMLCLAAQNGVDVRIITPHIPDKPYVFAVTRSFYQPLIEAGVKIYEFTPGFIHSKTIVADDQVAIVGTTNFDFRSFYLHFECGIWMYQSKAVHQVYQDYCNTLKQSQEISLEECKKTKWYIRLLRAVLRVFAPLM</sequence>
<evidence type="ECO:0000256" key="13">
    <source>
        <dbReference type="SAM" id="Phobius"/>
    </source>
</evidence>
<keyword evidence="7 13" id="KW-1133">Transmembrane helix</keyword>
<dbReference type="RefSeq" id="WP_069988354.1">
    <property type="nucleotide sequence ID" value="NZ_JACOQK010000001.1"/>
</dbReference>
<comment type="subcellular location">
    <subcellularLocation>
        <location evidence="1">Cell membrane</location>
        <topology evidence="1">Multi-pass membrane protein</topology>
    </subcellularLocation>
</comment>
<evidence type="ECO:0000256" key="8">
    <source>
        <dbReference type="ARBA" id="ARBA00023098"/>
    </source>
</evidence>
<dbReference type="InterPro" id="IPR001736">
    <property type="entry name" value="PLipase_D/transphosphatidylase"/>
</dbReference>
<dbReference type="Pfam" id="PF13396">
    <property type="entry name" value="PLDc_N"/>
    <property type="match status" value="1"/>
</dbReference>
<evidence type="ECO:0000256" key="4">
    <source>
        <dbReference type="ARBA" id="ARBA00022679"/>
    </source>
</evidence>
<evidence type="ECO:0000256" key="7">
    <source>
        <dbReference type="ARBA" id="ARBA00022989"/>
    </source>
</evidence>
<organism evidence="15 16">
    <name type="scientific">Clostridium facile</name>
    <dbReference type="NCBI Taxonomy" id="2763035"/>
    <lineage>
        <taxon>Bacteria</taxon>
        <taxon>Bacillati</taxon>
        <taxon>Bacillota</taxon>
        <taxon>Clostridia</taxon>
        <taxon>Eubacteriales</taxon>
        <taxon>Clostridiaceae</taxon>
        <taxon>Clostridium</taxon>
    </lineage>
</organism>
<dbReference type="PROSITE" id="PS50035">
    <property type="entry name" value="PLD"/>
    <property type="match status" value="2"/>
</dbReference>
<evidence type="ECO:0000256" key="12">
    <source>
        <dbReference type="NCBIfam" id="TIGR04265"/>
    </source>
</evidence>
<keyword evidence="9 13" id="KW-0472">Membrane</keyword>
<evidence type="ECO:0000256" key="6">
    <source>
        <dbReference type="ARBA" id="ARBA00022737"/>
    </source>
</evidence>